<evidence type="ECO:0000313" key="3">
    <source>
        <dbReference type="Proteomes" id="UP000266677"/>
    </source>
</evidence>
<accession>A0A3A4KEY3</accession>
<keyword evidence="1" id="KW-1133">Transmembrane helix</keyword>
<gene>
    <name evidence="2" type="ORF">D5S18_12980</name>
</gene>
<sequence>MGALAVLAAAAPFADSDQAAGLVTLALIILGYSLFRLAVAVGWLSAGSVEGTLTIRRVRQQHRLLSRTWLELRESGRSRWLPVYFDPALLALAESPASVDRKTLRVGDIRLYPSGRVRTTEPPGKLIDNPSRPDPEAAALGAKAARPTRRLLLDAQSAVAAPFFGLMWIYVIGGGLLTFVGAVCVAAAAAIWLSAVRGSDPS</sequence>
<dbReference type="EMBL" id="QZFU01000016">
    <property type="protein sequence ID" value="RJO77301.1"/>
    <property type="molecule type" value="Genomic_DNA"/>
</dbReference>
<dbReference type="AlphaFoldDB" id="A0A3A4KEY3"/>
<organism evidence="2 3">
    <name type="scientific">Nocardia panacis</name>
    <dbReference type="NCBI Taxonomy" id="2340916"/>
    <lineage>
        <taxon>Bacteria</taxon>
        <taxon>Bacillati</taxon>
        <taxon>Actinomycetota</taxon>
        <taxon>Actinomycetes</taxon>
        <taxon>Mycobacteriales</taxon>
        <taxon>Nocardiaceae</taxon>
        <taxon>Nocardia</taxon>
    </lineage>
</organism>
<evidence type="ECO:0000313" key="2">
    <source>
        <dbReference type="EMBL" id="RJO77301.1"/>
    </source>
</evidence>
<feature type="transmembrane region" description="Helical" evidence="1">
    <location>
        <begin position="176"/>
        <end position="196"/>
    </location>
</feature>
<reference evidence="2 3" key="1">
    <citation type="submission" date="2018-09" db="EMBL/GenBank/DDBJ databases">
        <title>YIM PH21274 draft genome.</title>
        <authorList>
            <person name="Miao C."/>
        </authorList>
    </citation>
    <scope>NUCLEOTIDE SEQUENCE [LARGE SCALE GENOMIC DNA]</scope>
    <source>
        <strain evidence="2 3">YIM PH 21724</strain>
    </source>
</reference>
<feature type="transmembrane region" description="Helical" evidence="1">
    <location>
        <begin position="26"/>
        <end position="49"/>
    </location>
</feature>
<protein>
    <submittedName>
        <fullName evidence="2">Uncharacterized protein</fullName>
    </submittedName>
</protein>
<keyword evidence="3" id="KW-1185">Reference proteome</keyword>
<keyword evidence="1" id="KW-0812">Transmembrane</keyword>
<dbReference type="Proteomes" id="UP000266677">
    <property type="component" value="Unassembled WGS sequence"/>
</dbReference>
<proteinExistence type="predicted"/>
<comment type="caution">
    <text evidence="2">The sequence shown here is derived from an EMBL/GenBank/DDBJ whole genome shotgun (WGS) entry which is preliminary data.</text>
</comment>
<keyword evidence="1" id="KW-0472">Membrane</keyword>
<evidence type="ECO:0000256" key="1">
    <source>
        <dbReference type="SAM" id="Phobius"/>
    </source>
</evidence>
<name>A0A3A4KEY3_9NOCA</name>
<dbReference type="OrthoDB" id="4569735at2"/>